<dbReference type="GO" id="GO:0051371">
    <property type="term" value="F:muscle alpha-actinin binding"/>
    <property type="evidence" value="ECO:0007669"/>
    <property type="project" value="TreeGrafter"/>
</dbReference>
<keyword evidence="2" id="KW-0963">Cytoplasm</keyword>
<dbReference type="PROSITE" id="PS50106">
    <property type="entry name" value="PDZ"/>
    <property type="match status" value="1"/>
</dbReference>
<feature type="region of interest" description="Disordered" evidence="4">
    <location>
        <begin position="80"/>
        <end position="141"/>
    </location>
</feature>
<dbReference type="InterPro" id="IPR036034">
    <property type="entry name" value="PDZ_sf"/>
</dbReference>
<organism evidence="6 7">
    <name type="scientific">Danaus plexippus plexippus</name>
    <dbReference type="NCBI Taxonomy" id="278856"/>
    <lineage>
        <taxon>Eukaryota</taxon>
        <taxon>Metazoa</taxon>
        <taxon>Ecdysozoa</taxon>
        <taxon>Arthropoda</taxon>
        <taxon>Hexapoda</taxon>
        <taxon>Insecta</taxon>
        <taxon>Pterygota</taxon>
        <taxon>Neoptera</taxon>
        <taxon>Endopterygota</taxon>
        <taxon>Lepidoptera</taxon>
        <taxon>Glossata</taxon>
        <taxon>Ditrysia</taxon>
        <taxon>Papilionoidea</taxon>
        <taxon>Nymphalidae</taxon>
        <taxon>Danainae</taxon>
        <taxon>Danaini</taxon>
        <taxon>Danaina</taxon>
        <taxon>Danaus</taxon>
        <taxon>Danaus</taxon>
    </lineage>
</organism>
<dbReference type="SMART" id="SM00228">
    <property type="entry name" value="PDZ"/>
    <property type="match status" value="1"/>
</dbReference>
<dbReference type="PANTHER" id="PTHR24214">
    <property type="entry name" value="PDZ AND LIM DOMAIN PROTEIN ZASP"/>
    <property type="match status" value="1"/>
</dbReference>
<dbReference type="PANTHER" id="PTHR24214:SF38">
    <property type="entry name" value="PDZ AND LIM DOMAIN PROTEIN ZASP-RELATED"/>
    <property type="match status" value="1"/>
</dbReference>
<evidence type="ECO:0000256" key="1">
    <source>
        <dbReference type="ARBA" id="ARBA00004496"/>
    </source>
</evidence>
<dbReference type="Proteomes" id="UP000007151">
    <property type="component" value="Unassembled WGS sequence"/>
</dbReference>
<feature type="region of interest" description="Disordered" evidence="4">
    <location>
        <begin position="308"/>
        <end position="331"/>
    </location>
</feature>
<reference evidence="6 7" key="1">
    <citation type="journal article" date="2011" name="Cell">
        <title>The monarch butterfly genome yields insights into long-distance migration.</title>
        <authorList>
            <person name="Zhan S."/>
            <person name="Merlin C."/>
            <person name="Boore J.L."/>
            <person name="Reppert S.M."/>
        </authorList>
    </citation>
    <scope>NUCLEOTIDE SEQUENCE [LARGE SCALE GENOMIC DNA]</scope>
    <source>
        <strain evidence="6">F-2</strain>
    </source>
</reference>
<evidence type="ECO:0000256" key="2">
    <source>
        <dbReference type="ARBA" id="ARBA00022490"/>
    </source>
</evidence>
<dbReference type="eggNOG" id="KOG1703">
    <property type="taxonomic scope" value="Eukaryota"/>
</dbReference>
<feature type="region of interest" description="Disordered" evidence="4">
    <location>
        <begin position="198"/>
        <end position="218"/>
    </location>
</feature>
<dbReference type="InParanoid" id="A0A212FC96"/>
<dbReference type="GO" id="GO:0001725">
    <property type="term" value="C:stress fiber"/>
    <property type="evidence" value="ECO:0007669"/>
    <property type="project" value="TreeGrafter"/>
</dbReference>
<dbReference type="GO" id="GO:0030036">
    <property type="term" value="P:actin cytoskeleton organization"/>
    <property type="evidence" value="ECO:0007669"/>
    <property type="project" value="TreeGrafter"/>
</dbReference>
<dbReference type="Pfam" id="PF00595">
    <property type="entry name" value="PDZ"/>
    <property type="match status" value="1"/>
</dbReference>
<dbReference type="GO" id="GO:0005912">
    <property type="term" value="C:adherens junction"/>
    <property type="evidence" value="ECO:0007669"/>
    <property type="project" value="TreeGrafter"/>
</dbReference>
<proteinExistence type="predicted"/>
<evidence type="ECO:0000256" key="4">
    <source>
        <dbReference type="SAM" id="MobiDB-lite"/>
    </source>
</evidence>
<dbReference type="GO" id="GO:0061061">
    <property type="term" value="P:muscle structure development"/>
    <property type="evidence" value="ECO:0007669"/>
    <property type="project" value="TreeGrafter"/>
</dbReference>
<evidence type="ECO:0000313" key="7">
    <source>
        <dbReference type="Proteomes" id="UP000007151"/>
    </source>
</evidence>
<keyword evidence="3" id="KW-0440">LIM domain</keyword>
<dbReference type="Gene3D" id="2.30.42.10">
    <property type="match status" value="1"/>
</dbReference>
<dbReference type="STRING" id="278856.A0A212FC96"/>
<feature type="domain" description="PDZ" evidence="5">
    <location>
        <begin position="11"/>
        <end position="85"/>
    </location>
</feature>
<comment type="subcellular location">
    <subcellularLocation>
        <location evidence="1">Cytoplasm</location>
    </subcellularLocation>
</comment>
<feature type="region of interest" description="Disordered" evidence="4">
    <location>
        <begin position="384"/>
        <end position="424"/>
    </location>
</feature>
<dbReference type="FunFam" id="2.30.42.10:FF:000055">
    <property type="entry name" value="PDZ and LIM domain protein 3"/>
    <property type="match status" value="1"/>
</dbReference>
<dbReference type="InterPro" id="IPR050604">
    <property type="entry name" value="PDZ-LIM_domain"/>
</dbReference>
<feature type="compositionally biased region" description="Basic and acidic residues" evidence="4">
    <location>
        <begin position="313"/>
        <end position="331"/>
    </location>
</feature>
<accession>A0A212FC96</accession>
<dbReference type="KEGG" id="dpl:KGM_211282"/>
<dbReference type="EMBL" id="AGBW02009211">
    <property type="protein sequence ID" value="OWR51337.1"/>
    <property type="molecule type" value="Genomic_DNA"/>
</dbReference>
<dbReference type="GO" id="GO:0005737">
    <property type="term" value="C:cytoplasm"/>
    <property type="evidence" value="ECO:0007669"/>
    <property type="project" value="UniProtKB-SubCell"/>
</dbReference>
<protein>
    <submittedName>
        <fullName evidence="6">DCAPL3</fullName>
    </submittedName>
</protein>
<gene>
    <name evidence="6" type="ORF">KGM_211282</name>
</gene>
<feature type="compositionally biased region" description="Polar residues" evidence="4">
    <location>
        <begin position="124"/>
        <end position="141"/>
    </location>
</feature>
<feature type="region of interest" description="Disordered" evidence="4">
    <location>
        <begin position="233"/>
        <end position="261"/>
    </location>
</feature>
<keyword evidence="3" id="KW-0862">Zinc</keyword>
<evidence type="ECO:0000256" key="3">
    <source>
        <dbReference type="ARBA" id="ARBA00023038"/>
    </source>
</evidence>
<dbReference type="GO" id="GO:0031941">
    <property type="term" value="C:filamentous actin"/>
    <property type="evidence" value="ECO:0007669"/>
    <property type="project" value="TreeGrafter"/>
</dbReference>
<feature type="compositionally biased region" description="Polar residues" evidence="4">
    <location>
        <begin position="243"/>
        <end position="252"/>
    </location>
</feature>
<dbReference type="InterPro" id="IPR001478">
    <property type="entry name" value="PDZ"/>
</dbReference>
<comment type="caution">
    <text evidence="6">The sequence shown here is derived from an EMBL/GenBank/DDBJ whole genome shotgun (WGS) entry which is preliminary data.</text>
</comment>
<evidence type="ECO:0000259" key="5">
    <source>
        <dbReference type="PROSITE" id="PS50106"/>
    </source>
</evidence>
<keyword evidence="3" id="KW-0479">Metal-binding</keyword>
<evidence type="ECO:0000313" key="6">
    <source>
        <dbReference type="EMBL" id="OWR51337.1"/>
    </source>
</evidence>
<keyword evidence="7" id="KW-1185">Reference proteome</keyword>
<dbReference type="AlphaFoldDB" id="A0A212FC96"/>
<dbReference type="SUPFAM" id="SSF50156">
    <property type="entry name" value="PDZ domain-like"/>
    <property type="match status" value="1"/>
</dbReference>
<sequence>MSTREVELTGGAPWGFRMHGGVDQNQPLRISRVNPGRKASLSGIREGDVISSINGKTTKDMSNSDAHAMLRFSGPVLRLGLNEDRDTSPRRRSIPKATELKRPSQLIDGAEKATPHPPVYATIKQPNSPNKLPAKSPSNKSVQLVKSFEDTQNFHPTNPFYSTLPNTKLQITNGKSNSLHRSVNRTNYDDLKMSSFFKKNDPGAGSPNAGYQTSETSPRRFSFDKFSYDVKDSNNEDQIKKNPFNNGTNDFNPTDKLDGSPNGASMIYSKSDSNFRRNEFTEYTERKSVTEEMISETEEIKTIKKITLNGSSESDKPNGVHKLDSDRNNKERIVPVTLYDEGIKVNENRRNVGENTPREEYKEGLCQSGLVWVRCHASKASWDALHPPLPTELNAPSDIDRERPTETEDSLDSGCEKTVGPRTKYNDSKRTINKVSEKILKAIERLTCNIGKVSKVKKSEKIKKGCAHALIPYTVHRLPRSNGVGQHVLFIVDLHNLFHNSL</sequence>
<name>A0A212FC96_DANPL</name>
<dbReference type="GO" id="GO:0003779">
    <property type="term" value="F:actin binding"/>
    <property type="evidence" value="ECO:0007669"/>
    <property type="project" value="TreeGrafter"/>
</dbReference>